<gene>
    <name evidence="13" type="ORF">D623_10018510</name>
</gene>
<protein>
    <recommendedName>
        <fullName evidence="7">Protein Mdm4</fullName>
    </recommendedName>
</protein>
<name>S7NPE8_MYOBR</name>
<dbReference type="GO" id="GO:0016567">
    <property type="term" value="P:protein ubiquitination"/>
    <property type="evidence" value="ECO:0007669"/>
    <property type="project" value="TreeGrafter"/>
</dbReference>
<dbReference type="GO" id="GO:0061630">
    <property type="term" value="F:ubiquitin protein ligase activity"/>
    <property type="evidence" value="ECO:0007669"/>
    <property type="project" value="TreeGrafter"/>
</dbReference>
<dbReference type="PROSITE" id="PS01358">
    <property type="entry name" value="ZF_RANBP2_1"/>
    <property type="match status" value="1"/>
</dbReference>
<dbReference type="PANTHER" id="PTHR46858:SF12">
    <property type="entry name" value="PROTEIN MDM4"/>
    <property type="match status" value="1"/>
</dbReference>
<dbReference type="PANTHER" id="PTHR46858">
    <property type="entry name" value="OS05G0521000 PROTEIN"/>
    <property type="match status" value="1"/>
</dbReference>
<dbReference type="InterPro" id="IPR001841">
    <property type="entry name" value="Znf_RING"/>
</dbReference>
<dbReference type="Gene3D" id="1.10.245.10">
    <property type="entry name" value="SWIB/MDM2 domain"/>
    <property type="match status" value="1"/>
</dbReference>
<evidence type="ECO:0000259" key="10">
    <source>
        <dbReference type="PROSITE" id="PS50089"/>
    </source>
</evidence>
<reference evidence="13 14" key="1">
    <citation type="journal article" date="2013" name="Nat. Commun.">
        <title>Genome analysis reveals insights into physiology and longevity of the Brandt's bat Myotis brandtii.</title>
        <authorList>
            <person name="Seim I."/>
            <person name="Fang X."/>
            <person name="Xiong Z."/>
            <person name="Lobanov A.V."/>
            <person name="Huang Z."/>
            <person name="Ma S."/>
            <person name="Feng Y."/>
            <person name="Turanov A.A."/>
            <person name="Zhu Y."/>
            <person name="Lenz T.L."/>
            <person name="Gerashchenko M.V."/>
            <person name="Fan D."/>
            <person name="Hee Yim S."/>
            <person name="Yao X."/>
            <person name="Jordan D."/>
            <person name="Xiong Y."/>
            <person name="Ma Y."/>
            <person name="Lyapunov A.N."/>
            <person name="Chen G."/>
            <person name="Kulakova O.I."/>
            <person name="Sun Y."/>
            <person name="Lee S.G."/>
            <person name="Bronson R.T."/>
            <person name="Moskalev A.A."/>
            <person name="Sunyaev S.R."/>
            <person name="Zhang G."/>
            <person name="Krogh A."/>
            <person name="Wang J."/>
            <person name="Gladyshev V.N."/>
        </authorList>
    </citation>
    <scope>NUCLEOTIDE SEQUENCE [LARGE SCALE GENOMIC DNA]</scope>
</reference>
<dbReference type="Gene3D" id="3.30.40.10">
    <property type="entry name" value="Zinc/RING finger domain, C3HC4 (zinc finger)"/>
    <property type="match status" value="1"/>
</dbReference>
<keyword evidence="6 7" id="KW-0539">Nucleus</keyword>
<evidence type="ECO:0000259" key="11">
    <source>
        <dbReference type="PROSITE" id="PS50199"/>
    </source>
</evidence>
<comment type="similarity">
    <text evidence="2 7">Belongs to the MDM2/MDM4 family.</text>
</comment>
<dbReference type="SUPFAM" id="SSF90209">
    <property type="entry name" value="Ran binding protein zinc finger-like"/>
    <property type="match status" value="1"/>
</dbReference>
<dbReference type="GO" id="GO:0005634">
    <property type="term" value="C:nucleus"/>
    <property type="evidence" value="ECO:0007669"/>
    <property type="project" value="UniProtKB-SubCell"/>
</dbReference>
<evidence type="ECO:0000256" key="7">
    <source>
        <dbReference type="PIRNR" id="PIRNR006748"/>
    </source>
</evidence>
<dbReference type="eggNOG" id="ENOG502QQNV">
    <property type="taxonomic scope" value="Eukaryota"/>
</dbReference>
<dbReference type="PROSITE" id="PS50199">
    <property type="entry name" value="ZF_RANBP2_2"/>
    <property type="match status" value="1"/>
</dbReference>
<keyword evidence="3 7" id="KW-0479">Metal-binding</keyword>
<dbReference type="Gene3D" id="2.30.30.380">
    <property type="entry name" value="Zn-finger domain of Sec23/24"/>
    <property type="match status" value="1"/>
</dbReference>
<dbReference type="PIRSF" id="PIRSF006748">
    <property type="entry name" value="p53_MDM_2/4"/>
    <property type="match status" value="1"/>
</dbReference>
<sequence>MRRKQIYQQTNFFTVKMASLSTSAQCSTSDSACRSSPRQIKQVRPKPPLLKILQAAGAQGEIFTVTQVMHFLGQYITMKQLYDPREQHMVYCSGDLLGELLGCQSFSVKDPSPLYAMLRKNLVALTTATADAAQTLAIAQDQNLDIPSQDHLKQSAEERPSSRKSTEEGNIPTLPTSQNKCTHSREDETSRLDLGLEEWDVAGWPWWFLGNLRNSYTPRSNGSTDLQTNQDIGTVIVSDTTDDVCFLNESVSEQFGAGIKVEAADIEQTSEEVGKVRDKMVTEVGKSDDLEDSKSICDDTDVEVASEDEWQCTECKKFNSPSKRYCFRCWALRKDWYSDCSKLTHSLSTSDITAIPEEKENEGIDIPDCRRTISAPVVIPKDKYKKEENPKLLDPCNSVEFLDLAHSSESQETVSSMGEQSANLFQQRTVTGSMEDCRNLLKPCSVCEKRPRDGNIIHGRTSHLVTCFQCARRLKKTGASCPACKKEIHLVIRVFIA</sequence>
<keyword evidence="5 7" id="KW-0862">Zinc</keyword>
<dbReference type="PIRSF" id="PIRSF500699">
    <property type="entry name" value="MDM4"/>
    <property type="match status" value="1"/>
</dbReference>
<dbReference type="CDD" id="cd16784">
    <property type="entry name" value="mRING-HC-C2H2C4_MDM4"/>
    <property type="match status" value="1"/>
</dbReference>
<evidence type="ECO:0000256" key="5">
    <source>
        <dbReference type="ARBA" id="ARBA00022833"/>
    </source>
</evidence>
<feature type="domain" description="RanBP2-type" evidence="11">
    <location>
        <begin position="306"/>
        <end position="335"/>
    </location>
</feature>
<dbReference type="GO" id="GO:0051726">
    <property type="term" value="P:regulation of cell cycle"/>
    <property type="evidence" value="ECO:0007669"/>
    <property type="project" value="InterPro"/>
</dbReference>
<evidence type="ECO:0000256" key="9">
    <source>
        <dbReference type="SAM" id="MobiDB-lite"/>
    </source>
</evidence>
<keyword evidence="14" id="KW-1185">Reference proteome</keyword>
<evidence type="ECO:0000313" key="14">
    <source>
        <dbReference type="Proteomes" id="UP000052978"/>
    </source>
</evidence>
<evidence type="ECO:0000259" key="12">
    <source>
        <dbReference type="PROSITE" id="PS51925"/>
    </source>
</evidence>
<dbReference type="InterPro" id="IPR015458">
    <property type="entry name" value="MDM4"/>
</dbReference>
<dbReference type="GO" id="GO:0008270">
    <property type="term" value="F:zinc ion binding"/>
    <property type="evidence" value="ECO:0007669"/>
    <property type="project" value="UniProtKB-KW"/>
</dbReference>
<feature type="domain" description="DM2" evidence="12">
    <location>
        <begin position="41"/>
        <end position="124"/>
    </location>
</feature>
<dbReference type="GO" id="GO:0002039">
    <property type="term" value="F:p53 binding"/>
    <property type="evidence" value="ECO:0007669"/>
    <property type="project" value="TreeGrafter"/>
</dbReference>
<dbReference type="InterPro" id="IPR001876">
    <property type="entry name" value="Znf_RanBP2"/>
</dbReference>
<feature type="region of interest" description="Disordered" evidence="9">
    <location>
        <begin position="150"/>
        <end position="186"/>
    </location>
</feature>
<evidence type="ECO:0000256" key="3">
    <source>
        <dbReference type="ARBA" id="ARBA00022723"/>
    </source>
</evidence>
<dbReference type="GO" id="GO:0010468">
    <property type="term" value="P:regulation of gene expression"/>
    <property type="evidence" value="ECO:0007669"/>
    <property type="project" value="TreeGrafter"/>
</dbReference>
<comment type="function">
    <text evidence="7">Inhibits p53- and p73-mediated cell cycle arrest and apoptosis by binding its transcriptional activation domain.</text>
</comment>
<dbReference type="InterPro" id="IPR016495">
    <property type="entry name" value="p53_neg-reg_MDM_2/4"/>
</dbReference>
<dbReference type="PROSITE" id="PS50089">
    <property type="entry name" value="ZF_RING_2"/>
    <property type="match status" value="1"/>
</dbReference>
<evidence type="ECO:0000256" key="4">
    <source>
        <dbReference type="ARBA" id="ARBA00022771"/>
    </source>
</evidence>
<comment type="subcellular location">
    <subcellularLocation>
        <location evidence="1 7">Nucleus</location>
    </subcellularLocation>
</comment>
<feature type="compositionally biased region" description="Basic and acidic residues" evidence="9">
    <location>
        <begin position="150"/>
        <end position="167"/>
    </location>
</feature>
<dbReference type="InterPro" id="IPR003121">
    <property type="entry name" value="SWIB_MDM2_domain"/>
</dbReference>
<dbReference type="InterPro" id="IPR036885">
    <property type="entry name" value="SWIB_MDM2_dom_sf"/>
</dbReference>
<dbReference type="Proteomes" id="UP000052978">
    <property type="component" value="Unassembled WGS sequence"/>
</dbReference>
<dbReference type="AlphaFoldDB" id="S7NPE8"/>
<dbReference type="InterPro" id="IPR013083">
    <property type="entry name" value="Znf_RING/FYVE/PHD"/>
</dbReference>
<organism evidence="13 14">
    <name type="scientific">Myotis brandtii</name>
    <name type="common">Brandt's bat</name>
    <dbReference type="NCBI Taxonomy" id="109478"/>
    <lineage>
        <taxon>Eukaryota</taxon>
        <taxon>Metazoa</taxon>
        <taxon>Chordata</taxon>
        <taxon>Craniata</taxon>
        <taxon>Vertebrata</taxon>
        <taxon>Euteleostomi</taxon>
        <taxon>Mammalia</taxon>
        <taxon>Eutheria</taxon>
        <taxon>Laurasiatheria</taxon>
        <taxon>Chiroptera</taxon>
        <taxon>Yangochiroptera</taxon>
        <taxon>Vespertilionidae</taxon>
        <taxon>Myotis</taxon>
    </lineage>
</organism>
<dbReference type="Pfam" id="PF13920">
    <property type="entry name" value="zf-C3HC4_3"/>
    <property type="match status" value="1"/>
</dbReference>
<evidence type="ECO:0000256" key="8">
    <source>
        <dbReference type="PROSITE-ProRule" id="PRU00322"/>
    </source>
</evidence>
<evidence type="ECO:0000256" key="6">
    <source>
        <dbReference type="ARBA" id="ARBA00023242"/>
    </source>
</evidence>
<evidence type="ECO:0000256" key="1">
    <source>
        <dbReference type="ARBA" id="ARBA00004123"/>
    </source>
</evidence>
<evidence type="ECO:0000256" key="2">
    <source>
        <dbReference type="ARBA" id="ARBA00005803"/>
    </source>
</evidence>
<dbReference type="Pfam" id="PF00641">
    <property type="entry name" value="Zn_ribbon_RanBP"/>
    <property type="match status" value="1"/>
</dbReference>
<evidence type="ECO:0000313" key="13">
    <source>
        <dbReference type="EMBL" id="EPQ19634.1"/>
    </source>
</evidence>
<dbReference type="PROSITE" id="PS51925">
    <property type="entry name" value="SWIB_MDM2"/>
    <property type="match status" value="1"/>
</dbReference>
<proteinExistence type="inferred from homology"/>
<dbReference type="SUPFAM" id="SSF47592">
    <property type="entry name" value="SWIB/MDM2 domain"/>
    <property type="match status" value="1"/>
</dbReference>
<accession>S7NPE8</accession>
<dbReference type="CDD" id="cd17673">
    <property type="entry name" value="MDM4"/>
    <property type="match status" value="1"/>
</dbReference>
<keyword evidence="4 8" id="KW-0863">Zinc-finger</keyword>
<dbReference type="Pfam" id="PF02201">
    <property type="entry name" value="SWIB"/>
    <property type="match status" value="1"/>
</dbReference>
<dbReference type="InterPro" id="IPR036443">
    <property type="entry name" value="Znf_RanBP2_sf"/>
</dbReference>
<dbReference type="GO" id="GO:0043066">
    <property type="term" value="P:negative regulation of apoptotic process"/>
    <property type="evidence" value="ECO:0007669"/>
    <property type="project" value="InterPro"/>
</dbReference>
<dbReference type="EMBL" id="KE164706">
    <property type="protein sequence ID" value="EPQ19634.1"/>
    <property type="molecule type" value="Genomic_DNA"/>
</dbReference>
<feature type="domain" description="RING-type" evidence="10">
    <location>
        <begin position="444"/>
        <end position="485"/>
    </location>
</feature>